<dbReference type="CDD" id="cd00112">
    <property type="entry name" value="LDLa"/>
    <property type="match status" value="1"/>
</dbReference>
<evidence type="ECO:0000313" key="3">
    <source>
        <dbReference type="EMBL" id="EFB21899.1"/>
    </source>
</evidence>
<feature type="non-terminal residue" evidence="3">
    <location>
        <position position="45"/>
    </location>
</feature>
<reference evidence="3" key="1">
    <citation type="journal article" date="2010" name="Nature">
        <title>The sequence and de novo assembly of the giant panda genome.</title>
        <authorList>
            <person name="Li R."/>
            <person name="Fan W."/>
            <person name="Tian G."/>
            <person name="Zhu H."/>
            <person name="He L."/>
            <person name="Cai J."/>
            <person name="Huang Q."/>
            <person name="Cai Q."/>
            <person name="Li B."/>
            <person name="Bai Y."/>
            <person name="Zhang Z."/>
            <person name="Zhang Y."/>
            <person name="Wang W."/>
            <person name="Li J."/>
            <person name="Wei F."/>
            <person name="Li H."/>
            <person name="Jian M."/>
            <person name="Li J."/>
            <person name="Zhang Z."/>
            <person name="Nielsen R."/>
            <person name="Li D."/>
            <person name="Gu W."/>
            <person name="Yang Z."/>
            <person name="Xuan Z."/>
            <person name="Ryder O.A."/>
            <person name="Leung F.C."/>
            <person name="Zhou Y."/>
            <person name="Cao J."/>
            <person name="Sun X."/>
            <person name="Fu Y."/>
            <person name="Fang X."/>
            <person name="Guo X."/>
            <person name="Wang B."/>
            <person name="Hou R."/>
            <person name="Shen F."/>
            <person name="Mu B."/>
            <person name="Ni P."/>
            <person name="Lin R."/>
            <person name="Qian W."/>
            <person name="Wang G."/>
            <person name="Yu C."/>
            <person name="Nie W."/>
            <person name="Wang J."/>
            <person name="Wu Z."/>
            <person name="Liang H."/>
            <person name="Min J."/>
            <person name="Wu Q."/>
            <person name="Cheng S."/>
            <person name="Ruan J."/>
            <person name="Wang M."/>
            <person name="Shi Z."/>
            <person name="Wen M."/>
            <person name="Liu B."/>
            <person name="Ren X."/>
            <person name="Zheng H."/>
            <person name="Dong D."/>
            <person name="Cook K."/>
            <person name="Shan G."/>
            <person name="Zhang H."/>
            <person name="Kosiol C."/>
            <person name="Xie X."/>
            <person name="Lu Z."/>
            <person name="Zheng H."/>
            <person name="Li Y."/>
            <person name="Steiner C.C."/>
            <person name="Lam T.T."/>
            <person name="Lin S."/>
            <person name="Zhang Q."/>
            <person name="Li G."/>
            <person name="Tian J."/>
            <person name="Gong T."/>
            <person name="Liu H."/>
            <person name="Zhang D."/>
            <person name="Fang L."/>
            <person name="Ye C."/>
            <person name="Zhang J."/>
            <person name="Hu W."/>
            <person name="Xu A."/>
            <person name="Ren Y."/>
            <person name="Zhang G."/>
            <person name="Bruford M.W."/>
            <person name="Li Q."/>
            <person name="Ma L."/>
            <person name="Guo Y."/>
            <person name="An N."/>
            <person name="Hu Y."/>
            <person name="Zheng Y."/>
            <person name="Shi Y."/>
            <person name="Li Z."/>
            <person name="Liu Q."/>
            <person name="Chen Y."/>
            <person name="Zhao J."/>
            <person name="Qu N."/>
            <person name="Zhao S."/>
            <person name="Tian F."/>
            <person name="Wang X."/>
            <person name="Wang H."/>
            <person name="Xu L."/>
            <person name="Liu X."/>
            <person name="Vinar T."/>
            <person name="Wang Y."/>
            <person name="Lam T.W."/>
            <person name="Yiu S.M."/>
            <person name="Liu S."/>
            <person name="Zhang H."/>
            <person name="Li D."/>
            <person name="Huang Y."/>
            <person name="Wang X."/>
            <person name="Yang G."/>
            <person name="Jiang Z."/>
            <person name="Wang J."/>
            <person name="Qin N."/>
            <person name="Li L."/>
            <person name="Li J."/>
            <person name="Bolund L."/>
            <person name="Kristiansen K."/>
            <person name="Wong G.K."/>
            <person name="Olson M."/>
            <person name="Zhang X."/>
            <person name="Li S."/>
            <person name="Yang H."/>
            <person name="Wang J."/>
            <person name="Wang J."/>
        </authorList>
    </citation>
    <scope>NUCLEOTIDE SEQUENCE [LARGE SCALE GENOMIC DNA]</scope>
</reference>
<protein>
    <submittedName>
        <fullName evidence="3">Uncharacterized protein</fullName>
    </submittedName>
</protein>
<dbReference type="AlphaFoldDB" id="D2H319"/>
<dbReference type="FunFam" id="4.10.400.10:FF:000148">
    <property type="entry name" value="low-density lipoprotein receptor-related protein 1B"/>
    <property type="match status" value="1"/>
</dbReference>
<sequence length="45" mass="4870">PEEVEIKCPLNHVACLGANKCIHLSQLCNGVLDCSDGYDEGLHCQ</sequence>
<comment type="caution">
    <text evidence="2">Lacks conserved residue(s) required for the propagation of feature annotation.</text>
</comment>
<name>D2H319_AILME</name>
<dbReference type="InterPro" id="IPR002172">
    <property type="entry name" value="LDrepeatLR_classA_rpt"/>
</dbReference>
<dbReference type="InParanoid" id="D2H319"/>
<dbReference type="EMBL" id="GL192456">
    <property type="protein sequence ID" value="EFB21899.1"/>
    <property type="molecule type" value="Genomic_DNA"/>
</dbReference>
<dbReference type="PROSITE" id="PS50068">
    <property type="entry name" value="LDLRA_2"/>
    <property type="match status" value="1"/>
</dbReference>
<proteinExistence type="predicted"/>
<evidence type="ECO:0000256" key="2">
    <source>
        <dbReference type="PROSITE-ProRule" id="PRU00124"/>
    </source>
</evidence>
<dbReference type="InterPro" id="IPR036055">
    <property type="entry name" value="LDL_receptor-like_sf"/>
</dbReference>
<feature type="non-terminal residue" evidence="3">
    <location>
        <position position="1"/>
    </location>
</feature>
<dbReference type="SUPFAM" id="SSF57424">
    <property type="entry name" value="LDL receptor-like module"/>
    <property type="match status" value="1"/>
</dbReference>
<gene>
    <name evidence="3" type="ORF">PANDA_004057</name>
</gene>
<organism evidence="3">
    <name type="scientific">Ailuropoda melanoleuca</name>
    <name type="common">Giant panda</name>
    <dbReference type="NCBI Taxonomy" id="9646"/>
    <lineage>
        <taxon>Eukaryota</taxon>
        <taxon>Metazoa</taxon>
        <taxon>Chordata</taxon>
        <taxon>Craniata</taxon>
        <taxon>Vertebrata</taxon>
        <taxon>Euteleostomi</taxon>
        <taxon>Mammalia</taxon>
        <taxon>Eutheria</taxon>
        <taxon>Laurasiatheria</taxon>
        <taxon>Carnivora</taxon>
        <taxon>Caniformia</taxon>
        <taxon>Ursidae</taxon>
        <taxon>Ailuropoda</taxon>
    </lineage>
</organism>
<keyword evidence="1" id="KW-1015">Disulfide bond</keyword>
<dbReference type="SMART" id="SM00192">
    <property type="entry name" value="LDLa"/>
    <property type="match status" value="1"/>
</dbReference>
<dbReference type="Gene3D" id="4.10.400.10">
    <property type="entry name" value="Low-density Lipoprotein Receptor"/>
    <property type="match status" value="1"/>
</dbReference>
<dbReference type="HOGENOM" id="CLU_000085_2_0_1"/>
<accession>D2H319</accession>
<dbReference type="Pfam" id="PF00057">
    <property type="entry name" value="Ldl_recept_a"/>
    <property type="match status" value="1"/>
</dbReference>
<evidence type="ECO:0000256" key="1">
    <source>
        <dbReference type="ARBA" id="ARBA00023157"/>
    </source>
</evidence>